<keyword evidence="5 8" id="KW-0812">Transmembrane</keyword>
<feature type="transmembrane region" description="Helical" evidence="8">
    <location>
        <begin position="12"/>
        <end position="40"/>
    </location>
</feature>
<evidence type="ECO:0000256" key="3">
    <source>
        <dbReference type="ARBA" id="ARBA00022475"/>
    </source>
</evidence>
<name>A0A2W7C4A8_9HYPH</name>
<dbReference type="Proteomes" id="UP000248616">
    <property type="component" value="Unassembled WGS sequence"/>
</dbReference>
<evidence type="ECO:0000256" key="4">
    <source>
        <dbReference type="ARBA" id="ARBA00022519"/>
    </source>
</evidence>
<protein>
    <submittedName>
        <fullName evidence="10">Polyamine ABC transporter permease</fullName>
    </submittedName>
</protein>
<dbReference type="InterPro" id="IPR035906">
    <property type="entry name" value="MetI-like_sf"/>
</dbReference>
<evidence type="ECO:0000256" key="7">
    <source>
        <dbReference type="ARBA" id="ARBA00023136"/>
    </source>
</evidence>
<keyword evidence="4" id="KW-0997">Cell inner membrane</keyword>
<comment type="subcellular location">
    <subcellularLocation>
        <location evidence="1">Cell inner membrane</location>
        <topology evidence="1">Multi-pass membrane protein</topology>
    </subcellularLocation>
    <subcellularLocation>
        <location evidence="8">Cell membrane</location>
        <topology evidence="8">Multi-pass membrane protein</topology>
    </subcellularLocation>
</comment>
<keyword evidence="3" id="KW-1003">Cell membrane</keyword>
<comment type="caution">
    <text evidence="10">The sequence shown here is derived from an EMBL/GenBank/DDBJ whole genome shotgun (WGS) entry which is preliminary data.</text>
</comment>
<feature type="transmembrane region" description="Helical" evidence="8">
    <location>
        <begin position="236"/>
        <end position="262"/>
    </location>
</feature>
<dbReference type="Gene3D" id="1.10.3720.10">
    <property type="entry name" value="MetI-like"/>
    <property type="match status" value="1"/>
</dbReference>
<dbReference type="PROSITE" id="PS50928">
    <property type="entry name" value="ABC_TM1"/>
    <property type="match status" value="1"/>
</dbReference>
<keyword evidence="6 8" id="KW-1133">Transmembrane helix</keyword>
<evidence type="ECO:0000256" key="6">
    <source>
        <dbReference type="ARBA" id="ARBA00022989"/>
    </source>
</evidence>
<dbReference type="SUPFAM" id="SSF161098">
    <property type="entry name" value="MetI-like"/>
    <property type="match status" value="1"/>
</dbReference>
<evidence type="ECO:0000313" key="10">
    <source>
        <dbReference type="EMBL" id="PZV37181.1"/>
    </source>
</evidence>
<dbReference type="OrthoDB" id="9815533at2"/>
<feature type="transmembrane region" description="Helical" evidence="8">
    <location>
        <begin position="142"/>
        <end position="163"/>
    </location>
</feature>
<accession>A0A2W7C4A8</accession>
<evidence type="ECO:0000259" key="9">
    <source>
        <dbReference type="PROSITE" id="PS50928"/>
    </source>
</evidence>
<dbReference type="EMBL" id="MZXV01000034">
    <property type="protein sequence ID" value="PZV37181.1"/>
    <property type="molecule type" value="Genomic_DNA"/>
</dbReference>
<gene>
    <name evidence="10" type="ORF">B5V02_17695</name>
</gene>
<evidence type="ECO:0000256" key="8">
    <source>
        <dbReference type="RuleBase" id="RU363032"/>
    </source>
</evidence>
<proteinExistence type="inferred from homology"/>
<dbReference type="AlphaFoldDB" id="A0A2W7C4A8"/>
<dbReference type="RefSeq" id="WP_111545496.1">
    <property type="nucleotide sequence ID" value="NZ_MZXV01000034.1"/>
</dbReference>
<dbReference type="GO" id="GO:0055085">
    <property type="term" value="P:transmembrane transport"/>
    <property type="evidence" value="ECO:0007669"/>
    <property type="project" value="InterPro"/>
</dbReference>
<dbReference type="GO" id="GO:0005886">
    <property type="term" value="C:plasma membrane"/>
    <property type="evidence" value="ECO:0007669"/>
    <property type="project" value="UniProtKB-SubCell"/>
</dbReference>
<sequence>MKPHKRSLAARIGNWLLAVWSALVLIYLVAPILVIVPLAFNAGNELSFPMAGLSLRWFADFFGSDVWRGALINSLIVGSGATIISVVLGTGAALGLRTSRGRVGSLVRAVVLAPLVVPTVIVGVGMYFMFSALGLTGTYLGLILAHATLAVPFQLVTTSAALAALDERQLWAAASAGASPLRSFFAITLPVALPGILSGALFSFATSLDEIVVTLFLAGPGQRTLPREMFTSAREFLTPTIAAAATVMIAFSITLLAAFLALRGRDSTNLQSETEDTK</sequence>
<feature type="transmembrane region" description="Helical" evidence="8">
    <location>
        <begin position="184"/>
        <end position="205"/>
    </location>
</feature>
<evidence type="ECO:0000256" key="1">
    <source>
        <dbReference type="ARBA" id="ARBA00004429"/>
    </source>
</evidence>
<keyword evidence="7 8" id="KW-0472">Membrane</keyword>
<evidence type="ECO:0000313" key="11">
    <source>
        <dbReference type="Proteomes" id="UP000248616"/>
    </source>
</evidence>
<feature type="transmembrane region" description="Helical" evidence="8">
    <location>
        <begin position="70"/>
        <end position="94"/>
    </location>
</feature>
<feature type="domain" description="ABC transmembrane type-1" evidence="9">
    <location>
        <begin position="71"/>
        <end position="261"/>
    </location>
</feature>
<feature type="transmembrane region" description="Helical" evidence="8">
    <location>
        <begin position="106"/>
        <end position="130"/>
    </location>
</feature>
<dbReference type="PANTHER" id="PTHR43357">
    <property type="entry name" value="INNER MEMBRANE ABC TRANSPORTER PERMEASE PROTEIN YDCV"/>
    <property type="match status" value="1"/>
</dbReference>
<keyword evidence="11" id="KW-1185">Reference proteome</keyword>
<dbReference type="InterPro" id="IPR000515">
    <property type="entry name" value="MetI-like"/>
</dbReference>
<dbReference type="CDD" id="cd06261">
    <property type="entry name" value="TM_PBP2"/>
    <property type="match status" value="1"/>
</dbReference>
<organism evidence="10 11">
    <name type="scientific">Mesorhizobium kowhaii</name>
    <dbReference type="NCBI Taxonomy" id="1300272"/>
    <lineage>
        <taxon>Bacteria</taxon>
        <taxon>Pseudomonadati</taxon>
        <taxon>Pseudomonadota</taxon>
        <taxon>Alphaproteobacteria</taxon>
        <taxon>Hyphomicrobiales</taxon>
        <taxon>Phyllobacteriaceae</taxon>
        <taxon>Mesorhizobium</taxon>
    </lineage>
</organism>
<comment type="similarity">
    <text evidence="8">Belongs to the binding-protein-dependent transport system permease family.</text>
</comment>
<keyword evidence="2 8" id="KW-0813">Transport</keyword>
<dbReference type="Pfam" id="PF00528">
    <property type="entry name" value="BPD_transp_1"/>
    <property type="match status" value="1"/>
</dbReference>
<dbReference type="PANTHER" id="PTHR43357:SF4">
    <property type="entry name" value="INNER MEMBRANE ABC TRANSPORTER PERMEASE PROTEIN YDCV"/>
    <property type="match status" value="1"/>
</dbReference>
<evidence type="ECO:0000256" key="5">
    <source>
        <dbReference type="ARBA" id="ARBA00022692"/>
    </source>
</evidence>
<evidence type="ECO:0000256" key="2">
    <source>
        <dbReference type="ARBA" id="ARBA00022448"/>
    </source>
</evidence>
<reference evidence="11" key="1">
    <citation type="submission" date="2017-03" db="EMBL/GenBank/DDBJ databases">
        <authorList>
            <person name="Safronova V.I."/>
            <person name="Sazanova A.L."/>
            <person name="Chirak E.R."/>
        </authorList>
    </citation>
    <scope>NUCLEOTIDE SEQUENCE [LARGE SCALE GENOMIC DNA]</scope>
    <source>
        <strain evidence="11">Ach-343</strain>
    </source>
</reference>